<feature type="transmembrane region" description="Helical" evidence="10">
    <location>
        <begin position="236"/>
        <end position="258"/>
    </location>
</feature>
<keyword evidence="3" id="KW-1003">Cell membrane</keyword>
<dbReference type="GO" id="GO:0005886">
    <property type="term" value="C:plasma membrane"/>
    <property type="evidence" value="ECO:0007669"/>
    <property type="project" value="UniProtKB-SubCell"/>
</dbReference>
<organism evidence="11 12">
    <name type="scientific">Candida orthopsilosis (strain 90-125)</name>
    <name type="common">Yeast</name>
    <dbReference type="NCBI Taxonomy" id="1136231"/>
    <lineage>
        <taxon>Eukaryota</taxon>
        <taxon>Fungi</taxon>
        <taxon>Dikarya</taxon>
        <taxon>Ascomycota</taxon>
        <taxon>Saccharomycotina</taxon>
        <taxon>Pichiomycetes</taxon>
        <taxon>Debaryomycetaceae</taxon>
        <taxon>Candida/Lodderomyces clade</taxon>
        <taxon>Candida</taxon>
    </lineage>
</organism>
<gene>
    <name evidence="11" type="ORF">CORT_0C05830</name>
</gene>
<dbReference type="PANTHER" id="PTHR28259:SF1">
    <property type="entry name" value="FLUORIDE EXPORT PROTEIN 1-RELATED"/>
    <property type="match status" value="1"/>
</dbReference>
<dbReference type="eggNOG" id="ENOG502RZ3R">
    <property type="taxonomic scope" value="Eukaryota"/>
</dbReference>
<sequence length="400" mass="44483">MESHSSVPRRQSYERESSEMYRRQSYEETRLQRRRTMESDLATMEAESIGNALPEGLKAEGLTEKAEQIFVTKSRKYLPIISNLTHGAIWGVLVRKGLIQLTTYNGSFLSGVIWANFTACVVMGLAVDGEELWMTLLENKTYSSKSAIPLYTGITTGFCGTVSSFSTVILDTFNKSADTEIGKSFHYPNRAYGIMEFLAVNLAQLGLSMMGFHIGKHLSQVIDKYVSPMSEKVYRFMELLSMALAVSLVIITCFLIGFKNHGAWRSWTFSMLFAPFGAILRFYLSKYLNVKVKNFPMGTFAANMLGTLLLAIFTLIGRGKLPSGGRINSHVMGCHVLIGLDDGFCGALTTVSTFMAELFALKTFHSYRYGIVSVFVGYALMILILGSYNWTVGLTDPVCS</sequence>
<reference evidence="11 12" key="1">
    <citation type="journal article" date="2012" name="PLoS ONE">
        <title>Sequence and analysis of the genome of the pathogenic yeast Candida orthopsilosis.</title>
        <authorList>
            <person name="Riccombeni A."/>
            <person name="Vidanes G."/>
            <person name="Proux-Wera E."/>
            <person name="Wolfe K.H."/>
            <person name="Butler G."/>
        </authorList>
    </citation>
    <scope>NUCLEOTIDE SEQUENCE [LARGE SCALE GENOMIC DNA]</scope>
    <source>
        <strain evidence="11 12">Co 90-125</strain>
    </source>
</reference>
<keyword evidence="5 10" id="KW-1133">Transmembrane helix</keyword>
<dbReference type="HOGENOM" id="CLU_030507_1_2_1"/>
<feature type="transmembrane region" description="Helical" evidence="10">
    <location>
        <begin position="295"/>
        <end position="316"/>
    </location>
</feature>
<feature type="region of interest" description="Disordered" evidence="9">
    <location>
        <begin position="1"/>
        <end position="33"/>
    </location>
</feature>
<keyword evidence="12" id="KW-1185">Reference proteome</keyword>
<dbReference type="OrthoDB" id="409792at2759"/>
<feature type="transmembrane region" description="Helical" evidence="10">
    <location>
        <begin position="106"/>
        <end position="127"/>
    </location>
</feature>
<comment type="function">
    <text evidence="1">Fluoride channel required for the rapid expulsion of cytoplasmic fluoride.</text>
</comment>
<comment type="similarity">
    <text evidence="7">Belongs to the fluoride channel Fluc/FEX (TC 1.A.43) family.</text>
</comment>
<evidence type="ECO:0000256" key="4">
    <source>
        <dbReference type="ARBA" id="ARBA00022692"/>
    </source>
</evidence>
<feature type="transmembrane region" description="Helical" evidence="10">
    <location>
        <begin position="367"/>
        <end position="388"/>
    </location>
</feature>
<feature type="transmembrane region" description="Helical" evidence="10">
    <location>
        <begin position="148"/>
        <end position="170"/>
    </location>
</feature>
<dbReference type="GO" id="GO:1903425">
    <property type="term" value="F:fluoride transmembrane transporter activity"/>
    <property type="evidence" value="ECO:0007669"/>
    <property type="project" value="TreeGrafter"/>
</dbReference>
<feature type="transmembrane region" description="Helical" evidence="10">
    <location>
        <begin position="264"/>
        <end position="283"/>
    </location>
</feature>
<dbReference type="RefSeq" id="XP_003868860.1">
    <property type="nucleotide sequence ID" value="XM_003868812.1"/>
</dbReference>
<evidence type="ECO:0000256" key="3">
    <source>
        <dbReference type="ARBA" id="ARBA00022475"/>
    </source>
</evidence>
<dbReference type="EMBL" id="HE681721">
    <property type="protein sequence ID" value="CCG25956.1"/>
    <property type="molecule type" value="Genomic_DNA"/>
</dbReference>
<evidence type="ECO:0000256" key="8">
    <source>
        <dbReference type="ARBA" id="ARBA00035585"/>
    </source>
</evidence>
<dbReference type="PANTHER" id="PTHR28259">
    <property type="entry name" value="FLUORIDE EXPORT PROTEIN 1-RELATED"/>
    <property type="match status" value="1"/>
</dbReference>
<dbReference type="KEGG" id="cot:CORT_0C05830"/>
<comment type="subcellular location">
    <subcellularLocation>
        <location evidence="2">Cell membrane</location>
        <topology evidence="2">Multi-pass membrane protein</topology>
    </subcellularLocation>
</comment>
<dbReference type="Pfam" id="PF02537">
    <property type="entry name" value="CRCB"/>
    <property type="match status" value="2"/>
</dbReference>
<evidence type="ECO:0000313" key="12">
    <source>
        <dbReference type="Proteomes" id="UP000005018"/>
    </source>
</evidence>
<evidence type="ECO:0000256" key="6">
    <source>
        <dbReference type="ARBA" id="ARBA00023136"/>
    </source>
</evidence>
<dbReference type="InterPro" id="IPR003691">
    <property type="entry name" value="FluC"/>
</dbReference>
<evidence type="ECO:0000313" key="11">
    <source>
        <dbReference type="EMBL" id="CCG25956.1"/>
    </source>
</evidence>
<feature type="compositionally biased region" description="Basic and acidic residues" evidence="9">
    <location>
        <begin position="11"/>
        <end position="33"/>
    </location>
</feature>
<feature type="transmembrane region" description="Helical" evidence="10">
    <location>
        <begin position="190"/>
        <end position="215"/>
    </location>
</feature>
<evidence type="ECO:0000256" key="7">
    <source>
        <dbReference type="ARBA" id="ARBA00035120"/>
    </source>
</evidence>
<dbReference type="Proteomes" id="UP000005018">
    <property type="component" value="Chromosome 3"/>
</dbReference>
<accession>H8X396</accession>
<keyword evidence="6 10" id="KW-0472">Membrane</keyword>
<evidence type="ECO:0000256" key="2">
    <source>
        <dbReference type="ARBA" id="ARBA00004651"/>
    </source>
</evidence>
<evidence type="ECO:0000256" key="10">
    <source>
        <dbReference type="SAM" id="Phobius"/>
    </source>
</evidence>
<name>H8X396_CANO9</name>
<comment type="catalytic activity">
    <reaction evidence="8">
        <text>fluoride(in) = fluoride(out)</text>
        <dbReference type="Rhea" id="RHEA:76159"/>
        <dbReference type="ChEBI" id="CHEBI:17051"/>
    </reaction>
    <physiologicalReaction direction="left-to-right" evidence="8">
        <dbReference type="Rhea" id="RHEA:76160"/>
    </physiologicalReaction>
</comment>
<proteinExistence type="inferred from homology"/>
<dbReference type="AlphaFoldDB" id="H8X396"/>
<dbReference type="GeneID" id="14539730"/>
<evidence type="ECO:0000256" key="9">
    <source>
        <dbReference type="SAM" id="MobiDB-lite"/>
    </source>
</evidence>
<evidence type="ECO:0000256" key="1">
    <source>
        <dbReference type="ARBA" id="ARBA00002598"/>
    </source>
</evidence>
<keyword evidence="4 10" id="KW-0812">Transmembrane</keyword>
<evidence type="ECO:0000256" key="5">
    <source>
        <dbReference type="ARBA" id="ARBA00022989"/>
    </source>
</evidence>
<protein>
    <submittedName>
        <fullName evidence="11">Uncharacterized protein</fullName>
    </submittedName>
</protein>